<feature type="domain" description="OmpA-like" evidence="5">
    <location>
        <begin position="272"/>
        <end position="396"/>
    </location>
</feature>
<dbReference type="InterPro" id="IPR011990">
    <property type="entry name" value="TPR-like_helical_dom_sf"/>
</dbReference>
<evidence type="ECO:0000313" key="6">
    <source>
        <dbReference type="EMBL" id="SDM21267.1"/>
    </source>
</evidence>
<evidence type="ECO:0000256" key="3">
    <source>
        <dbReference type="ARBA" id="ARBA00023237"/>
    </source>
</evidence>
<evidence type="ECO:0000256" key="1">
    <source>
        <dbReference type="ARBA" id="ARBA00004442"/>
    </source>
</evidence>
<dbReference type="Gene3D" id="1.25.40.10">
    <property type="entry name" value="Tetratricopeptide repeat domain"/>
    <property type="match status" value="1"/>
</dbReference>
<dbReference type="OrthoDB" id="8836583at2"/>
<keyword evidence="2 4" id="KW-0472">Membrane</keyword>
<reference evidence="7" key="1">
    <citation type="submission" date="2016-10" db="EMBL/GenBank/DDBJ databases">
        <authorList>
            <person name="Varghese N."/>
            <person name="Submissions S."/>
        </authorList>
    </citation>
    <scope>NUCLEOTIDE SEQUENCE [LARGE SCALE GENOMIC DNA]</scope>
    <source>
        <strain evidence="7">EPL6</strain>
    </source>
</reference>
<dbReference type="AlphaFoldDB" id="A0A1G9REK3"/>
<dbReference type="GO" id="GO:0009279">
    <property type="term" value="C:cell outer membrane"/>
    <property type="evidence" value="ECO:0007669"/>
    <property type="project" value="UniProtKB-SubCell"/>
</dbReference>
<dbReference type="EMBL" id="FNHP01000003">
    <property type="protein sequence ID" value="SDM21267.1"/>
    <property type="molecule type" value="Genomic_DNA"/>
</dbReference>
<name>A0A1G9REK3_9BURK</name>
<dbReference type="RefSeq" id="WP_091568047.1">
    <property type="nucleotide sequence ID" value="NZ_FNHP01000003.1"/>
</dbReference>
<dbReference type="SUPFAM" id="SSF103088">
    <property type="entry name" value="OmpA-like"/>
    <property type="match status" value="1"/>
</dbReference>
<evidence type="ECO:0000313" key="7">
    <source>
        <dbReference type="Proteomes" id="UP000198552"/>
    </source>
</evidence>
<dbReference type="PANTHER" id="PTHR30329:SF21">
    <property type="entry name" value="LIPOPROTEIN YIAD-RELATED"/>
    <property type="match status" value="1"/>
</dbReference>
<dbReference type="Pfam" id="PF00691">
    <property type="entry name" value="OmpA"/>
    <property type="match status" value="1"/>
</dbReference>
<dbReference type="InterPro" id="IPR050330">
    <property type="entry name" value="Bact_OuterMem_StrucFunc"/>
</dbReference>
<dbReference type="Gene3D" id="3.30.1330.60">
    <property type="entry name" value="OmpA-like domain"/>
    <property type="match status" value="1"/>
</dbReference>
<proteinExistence type="predicted"/>
<dbReference type="PANTHER" id="PTHR30329">
    <property type="entry name" value="STATOR ELEMENT OF FLAGELLAR MOTOR COMPLEX"/>
    <property type="match status" value="1"/>
</dbReference>
<keyword evidence="3" id="KW-0998">Cell outer membrane</keyword>
<evidence type="ECO:0000259" key="5">
    <source>
        <dbReference type="PROSITE" id="PS51123"/>
    </source>
</evidence>
<dbReference type="InterPro" id="IPR036737">
    <property type="entry name" value="OmpA-like_sf"/>
</dbReference>
<dbReference type="Proteomes" id="UP000198552">
    <property type="component" value="Unassembled WGS sequence"/>
</dbReference>
<keyword evidence="7" id="KW-1185">Reference proteome</keyword>
<dbReference type="PRINTS" id="PR01021">
    <property type="entry name" value="OMPADOMAIN"/>
</dbReference>
<dbReference type="InterPro" id="IPR006665">
    <property type="entry name" value="OmpA-like"/>
</dbReference>
<dbReference type="STRING" id="1527607.SAMN05428957_103199"/>
<accession>A0A1G9REK3</accession>
<dbReference type="SUPFAM" id="SSF48452">
    <property type="entry name" value="TPR-like"/>
    <property type="match status" value="1"/>
</dbReference>
<gene>
    <name evidence="6" type="ORF">SAMN05428957_103199</name>
</gene>
<dbReference type="PROSITE" id="PS51123">
    <property type="entry name" value="OMPA_2"/>
    <property type="match status" value="1"/>
</dbReference>
<dbReference type="InterPro" id="IPR006664">
    <property type="entry name" value="OMP_bac"/>
</dbReference>
<sequence length="398" mass="42179">MPLTTASVLRRARHVLGGCLLGVLAACISNPPAPPAAAAGSLPVAVARLGDDLAGQLNTSILQRMRSRRVVLDPFIDAHSGQQTASAAHAAQLLTQRLAMQDGGLKIEPFDAQGVQHADYVIAGTLARPDGGGADYVLSATVTERRTALVIASSTARVAAAEIDAAPTAYFADSPSLVSDRLTQGYIQTARAPQGSAADGPYLASLDTAALINEATQAYDAGRHADALARYQAAAQRPDGQQLRVFNGLYNCHGKLGQTQQAEAAFAQIVALGLATDNLAVRLLFNPGTTEFWRERAVSAVYPAWLRQIARETVAGAYCLTVVGHTSRTGSETVNERLSQARARAVRELLLAHERALAGRIEVDGRGWRENIIGSGTDDTRDSLDRRVEFKVRHCSAG</sequence>
<protein>
    <submittedName>
        <fullName evidence="6">Tetratricopeptide repeat-containing protein</fullName>
    </submittedName>
</protein>
<organism evidence="6 7">
    <name type="scientific">Oryzisolibacter propanilivorax</name>
    <dbReference type="NCBI Taxonomy" id="1527607"/>
    <lineage>
        <taxon>Bacteria</taxon>
        <taxon>Pseudomonadati</taxon>
        <taxon>Pseudomonadota</taxon>
        <taxon>Betaproteobacteria</taxon>
        <taxon>Burkholderiales</taxon>
        <taxon>Comamonadaceae</taxon>
        <taxon>Oryzisolibacter</taxon>
    </lineage>
</organism>
<comment type="subcellular location">
    <subcellularLocation>
        <location evidence="1">Cell outer membrane</location>
    </subcellularLocation>
</comment>
<evidence type="ECO:0000256" key="2">
    <source>
        <dbReference type="ARBA" id="ARBA00023136"/>
    </source>
</evidence>
<evidence type="ECO:0000256" key="4">
    <source>
        <dbReference type="PROSITE-ProRule" id="PRU00473"/>
    </source>
</evidence>